<gene>
    <name evidence="1" type="ORF">CHS0354_020027</name>
</gene>
<dbReference type="Proteomes" id="UP001195483">
    <property type="component" value="Unassembled WGS sequence"/>
</dbReference>
<evidence type="ECO:0000313" key="2">
    <source>
        <dbReference type="Proteomes" id="UP001195483"/>
    </source>
</evidence>
<organism evidence="1 2">
    <name type="scientific">Potamilus streckersoni</name>
    <dbReference type="NCBI Taxonomy" id="2493646"/>
    <lineage>
        <taxon>Eukaryota</taxon>
        <taxon>Metazoa</taxon>
        <taxon>Spiralia</taxon>
        <taxon>Lophotrochozoa</taxon>
        <taxon>Mollusca</taxon>
        <taxon>Bivalvia</taxon>
        <taxon>Autobranchia</taxon>
        <taxon>Heteroconchia</taxon>
        <taxon>Palaeoheterodonta</taxon>
        <taxon>Unionida</taxon>
        <taxon>Unionoidea</taxon>
        <taxon>Unionidae</taxon>
        <taxon>Ambleminae</taxon>
        <taxon>Lampsilini</taxon>
        <taxon>Potamilus</taxon>
    </lineage>
</organism>
<proteinExistence type="predicted"/>
<protein>
    <submittedName>
        <fullName evidence="1">Uncharacterized protein</fullName>
    </submittedName>
</protein>
<accession>A0AAE0VRX7</accession>
<keyword evidence="2" id="KW-1185">Reference proteome</keyword>
<dbReference type="AlphaFoldDB" id="A0AAE0VRX7"/>
<reference evidence="1" key="1">
    <citation type="journal article" date="2021" name="Genome Biol. Evol.">
        <title>A High-Quality Reference Genome for a Parasitic Bivalve with Doubly Uniparental Inheritance (Bivalvia: Unionida).</title>
        <authorList>
            <person name="Smith C.H."/>
        </authorList>
    </citation>
    <scope>NUCLEOTIDE SEQUENCE</scope>
    <source>
        <strain evidence="1">CHS0354</strain>
    </source>
</reference>
<name>A0AAE0VRX7_9BIVA</name>
<evidence type="ECO:0000313" key="1">
    <source>
        <dbReference type="EMBL" id="KAK3586815.1"/>
    </source>
</evidence>
<comment type="caution">
    <text evidence="1">The sequence shown here is derived from an EMBL/GenBank/DDBJ whole genome shotgun (WGS) entry which is preliminary data.</text>
</comment>
<reference evidence="1" key="2">
    <citation type="journal article" date="2021" name="Genome Biol. Evol.">
        <title>Developing a high-quality reference genome for a parasitic bivalve with doubly uniparental inheritance (Bivalvia: Unionida).</title>
        <authorList>
            <person name="Smith C.H."/>
        </authorList>
    </citation>
    <scope>NUCLEOTIDE SEQUENCE</scope>
    <source>
        <strain evidence="1">CHS0354</strain>
        <tissue evidence="1">Mantle</tissue>
    </source>
</reference>
<sequence>MEQKAPFRQLTLSDYAVAHMYNASCCDFYKLPQEAFNNIHMINCNYIDPGGVLKDNCKRIQRTNKPVLIVTL</sequence>
<reference evidence="1" key="3">
    <citation type="submission" date="2023-05" db="EMBL/GenBank/DDBJ databases">
        <authorList>
            <person name="Smith C.H."/>
        </authorList>
    </citation>
    <scope>NUCLEOTIDE SEQUENCE</scope>
    <source>
        <strain evidence="1">CHS0354</strain>
        <tissue evidence="1">Mantle</tissue>
    </source>
</reference>
<dbReference type="EMBL" id="JAEAOA010001222">
    <property type="protein sequence ID" value="KAK3586815.1"/>
    <property type="molecule type" value="Genomic_DNA"/>
</dbReference>